<protein>
    <submittedName>
        <fullName evidence="1">MFS general substrate transporter</fullName>
    </submittedName>
</protein>
<proteinExistence type="predicted"/>
<evidence type="ECO:0000313" key="1">
    <source>
        <dbReference type="EMBL" id="KAI0047179.1"/>
    </source>
</evidence>
<name>A0ACB8RSM4_9AGAM</name>
<evidence type="ECO:0000313" key="2">
    <source>
        <dbReference type="Proteomes" id="UP000814033"/>
    </source>
</evidence>
<dbReference type="Proteomes" id="UP000814033">
    <property type="component" value="Unassembled WGS sequence"/>
</dbReference>
<dbReference type="EMBL" id="MU275909">
    <property type="protein sequence ID" value="KAI0047179.1"/>
    <property type="molecule type" value="Genomic_DNA"/>
</dbReference>
<keyword evidence="2" id="KW-1185">Reference proteome</keyword>
<comment type="caution">
    <text evidence="1">The sequence shown here is derived from an EMBL/GenBank/DDBJ whole genome shotgun (WGS) entry which is preliminary data.</text>
</comment>
<reference evidence="1" key="1">
    <citation type="submission" date="2021-02" db="EMBL/GenBank/DDBJ databases">
        <authorList>
            <consortium name="DOE Joint Genome Institute"/>
            <person name="Ahrendt S."/>
            <person name="Looney B.P."/>
            <person name="Miyauchi S."/>
            <person name="Morin E."/>
            <person name="Drula E."/>
            <person name="Courty P.E."/>
            <person name="Chicoki N."/>
            <person name="Fauchery L."/>
            <person name="Kohler A."/>
            <person name="Kuo A."/>
            <person name="Labutti K."/>
            <person name="Pangilinan J."/>
            <person name="Lipzen A."/>
            <person name="Riley R."/>
            <person name="Andreopoulos W."/>
            <person name="He G."/>
            <person name="Johnson J."/>
            <person name="Barry K.W."/>
            <person name="Grigoriev I.V."/>
            <person name="Nagy L."/>
            <person name="Hibbett D."/>
            <person name="Henrissat B."/>
            <person name="Matheny P.B."/>
            <person name="Labbe J."/>
            <person name="Martin F."/>
        </authorList>
    </citation>
    <scope>NUCLEOTIDE SEQUENCE</scope>
    <source>
        <strain evidence="1">FP105234-sp</strain>
    </source>
</reference>
<organism evidence="1 2">
    <name type="scientific">Auriscalpium vulgare</name>
    <dbReference type="NCBI Taxonomy" id="40419"/>
    <lineage>
        <taxon>Eukaryota</taxon>
        <taxon>Fungi</taxon>
        <taxon>Dikarya</taxon>
        <taxon>Basidiomycota</taxon>
        <taxon>Agaricomycotina</taxon>
        <taxon>Agaricomycetes</taxon>
        <taxon>Russulales</taxon>
        <taxon>Auriscalpiaceae</taxon>
        <taxon>Auriscalpium</taxon>
    </lineage>
</organism>
<accession>A0ACB8RSM4</accession>
<reference evidence="1" key="2">
    <citation type="journal article" date="2022" name="New Phytol.">
        <title>Evolutionary transition to the ectomycorrhizal habit in the genomes of a hyperdiverse lineage of mushroom-forming fungi.</title>
        <authorList>
            <person name="Looney B."/>
            <person name="Miyauchi S."/>
            <person name="Morin E."/>
            <person name="Drula E."/>
            <person name="Courty P.E."/>
            <person name="Kohler A."/>
            <person name="Kuo A."/>
            <person name="LaButti K."/>
            <person name="Pangilinan J."/>
            <person name="Lipzen A."/>
            <person name="Riley R."/>
            <person name="Andreopoulos W."/>
            <person name="He G."/>
            <person name="Johnson J."/>
            <person name="Nolan M."/>
            <person name="Tritt A."/>
            <person name="Barry K.W."/>
            <person name="Grigoriev I.V."/>
            <person name="Nagy L.G."/>
            <person name="Hibbett D."/>
            <person name="Henrissat B."/>
            <person name="Matheny P.B."/>
            <person name="Labbe J."/>
            <person name="Martin F.M."/>
        </authorList>
    </citation>
    <scope>NUCLEOTIDE SEQUENCE</scope>
    <source>
        <strain evidence="1">FP105234-sp</strain>
    </source>
</reference>
<sequence>MNFPPQNLSSAQEKGAAGGSSTTESTEGNLIEVARRVDGGRAAWMTLFGAWLAIAATFGYTYSFGIYQDLYTRSHAASATRVSWIGATQVFLFIATGLPAGKLYDKGHFRVVVALGSVIYVFSLMMLSIAHTDKYYQLFLSQGVGMGIGGGMVYVPALAVQAEHWRNRRTLAMGIASCGVPVGGTFFPIMLNQLLHHSVSFGWSVRASAFLVLGMLVVANFCMTAYPRKSANTSEQPTKLKDLITDAPYMCLAIGGIFIQWGLYFPYFYMQLYTILHGMDPTFAFYTLTIMNGAGIPGRILPNLLAETYGPVNMIAVASIGCAILAWSFFAVKSVGGVVAFAIIYGFFAGAWFALLSPVLSKMSKNEKELGIRMGFAFALGSIGALTGTPIDGALLGSTFPWSKPIAFSAVRTSRIVPFKFPKLMPGACRQ</sequence>
<gene>
    <name evidence="1" type="ORF">FA95DRAFT_1492889</name>
</gene>